<reference evidence="2 3" key="1">
    <citation type="submission" date="2021-06" db="EMBL/GenBank/DDBJ databases">
        <title>Limosilactobacillus angelus sp. nov., isolated from the human vagina.</title>
        <authorList>
            <person name="Chen Y.-S."/>
        </authorList>
    </citation>
    <scope>NUCLEOTIDE SEQUENCE [LARGE SCALE GENOMIC DNA]</scope>
    <source>
        <strain evidence="2 3">P5L02</strain>
    </source>
</reference>
<protein>
    <submittedName>
        <fullName evidence="2">DUF4355 domain-containing protein</fullName>
    </submittedName>
</protein>
<dbReference type="Pfam" id="PF14265">
    <property type="entry name" value="DUF4355"/>
    <property type="match status" value="1"/>
</dbReference>
<sequence length="209" mass="23388">MEDKLPMNLQFFAEGGESASGSDGGPTDTETGSDPKPEEGTEKTFTQAEVDEMIQKATADKEKAITDAKKEATKYAKLNKEQQKDYDLDKANQRATEAEAKLARYEMRDTAKQQLIDGGYSNPTDEDIDLIVTDKAETTKANGEAFLKAVERIRESVRDELLKGDTPQINGTQIKVPTLDEFKKMSYSERVDLKTKNPQVYDKLVQESY</sequence>
<evidence type="ECO:0000313" key="3">
    <source>
        <dbReference type="Proteomes" id="UP001196248"/>
    </source>
</evidence>
<dbReference type="EMBL" id="JAHPJJ010000024">
    <property type="protein sequence ID" value="MBU9695989.1"/>
    <property type="molecule type" value="Genomic_DNA"/>
</dbReference>
<evidence type="ECO:0000256" key="1">
    <source>
        <dbReference type="SAM" id="MobiDB-lite"/>
    </source>
</evidence>
<accession>A0ABS6IWU8</accession>
<proteinExistence type="predicted"/>
<name>A0ABS6IWU8_9LACO</name>
<gene>
    <name evidence="2" type="ORF">KSL82_08855</name>
</gene>
<feature type="region of interest" description="Disordered" evidence="1">
    <location>
        <begin position="1"/>
        <end position="44"/>
    </location>
</feature>
<organism evidence="2 3">
    <name type="scientific">Limosilactobacillus portuensis</name>
    <dbReference type="NCBI Taxonomy" id="2742601"/>
    <lineage>
        <taxon>Bacteria</taxon>
        <taxon>Bacillati</taxon>
        <taxon>Bacillota</taxon>
        <taxon>Bacilli</taxon>
        <taxon>Lactobacillales</taxon>
        <taxon>Lactobacillaceae</taxon>
        <taxon>Limosilactobacillus</taxon>
    </lineage>
</organism>
<evidence type="ECO:0000313" key="2">
    <source>
        <dbReference type="EMBL" id="MBU9695989.1"/>
    </source>
</evidence>
<dbReference type="InterPro" id="IPR025580">
    <property type="entry name" value="Gp46"/>
</dbReference>
<comment type="caution">
    <text evidence="2">The sequence shown here is derived from an EMBL/GenBank/DDBJ whole genome shotgun (WGS) entry which is preliminary data.</text>
</comment>
<dbReference type="Proteomes" id="UP001196248">
    <property type="component" value="Unassembled WGS sequence"/>
</dbReference>
<feature type="compositionally biased region" description="Basic and acidic residues" evidence="1">
    <location>
        <begin position="33"/>
        <end position="42"/>
    </location>
</feature>
<keyword evidence="3" id="KW-1185">Reference proteome</keyword>
<dbReference type="RefSeq" id="WP_216972429.1">
    <property type="nucleotide sequence ID" value="NZ_JAHPJJ010000024.1"/>
</dbReference>